<feature type="domain" description="Rho-GAP" evidence="4">
    <location>
        <begin position="1723"/>
        <end position="1914"/>
    </location>
</feature>
<dbReference type="SMART" id="SM00324">
    <property type="entry name" value="RhoGAP"/>
    <property type="match status" value="1"/>
</dbReference>
<accession>A0A8J5QPA4</accession>
<gene>
    <name evidence="5" type="ORF">J8A68_002428</name>
</gene>
<feature type="region of interest" description="Disordered" evidence="2">
    <location>
        <begin position="69"/>
        <end position="99"/>
    </location>
</feature>
<dbReference type="InterPro" id="IPR000651">
    <property type="entry name" value="Ras-like_Gua-exchang_fac_N"/>
</dbReference>
<evidence type="ECO:0000259" key="3">
    <source>
        <dbReference type="PROSITE" id="PS50212"/>
    </source>
</evidence>
<dbReference type="GO" id="GO:0007264">
    <property type="term" value="P:small GTPase-mediated signal transduction"/>
    <property type="evidence" value="ECO:0007669"/>
    <property type="project" value="InterPro"/>
</dbReference>
<reference evidence="5 6" key="1">
    <citation type="journal article" date="2021" name="DNA Res.">
        <title>Genome analysis of Candida subhashii reveals its hybrid nature and dual mitochondrial genome conformations.</title>
        <authorList>
            <person name="Mixao V."/>
            <person name="Hegedusova E."/>
            <person name="Saus E."/>
            <person name="Pryszcz L.P."/>
            <person name="Cillingova A."/>
            <person name="Nosek J."/>
            <person name="Gabaldon T."/>
        </authorList>
    </citation>
    <scope>NUCLEOTIDE SEQUENCE [LARGE SCALE GENOMIC DNA]</scope>
    <source>
        <strain evidence="5 6">CBS 10753</strain>
    </source>
</reference>
<feature type="compositionally biased region" description="Polar residues" evidence="2">
    <location>
        <begin position="196"/>
        <end position="205"/>
    </location>
</feature>
<dbReference type="PANTHER" id="PTHR23182">
    <property type="entry name" value="BREAKPOINT CLUSTER REGION PROTEIN BCR"/>
    <property type="match status" value="1"/>
</dbReference>
<dbReference type="PROSITE" id="PS50212">
    <property type="entry name" value="RASGEF_NTER"/>
    <property type="match status" value="1"/>
</dbReference>
<keyword evidence="6" id="KW-1185">Reference proteome</keyword>
<feature type="domain" description="N-terminal Ras-GEF" evidence="3">
    <location>
        <begin position="986"/>
        <end position="1184"/>
    </location>
</feature>
<feature type="region of interest" description="Disordered" evidence="2">
    <location>
        <begin position="192"/>
        <end position="246"/>
    </location>
</feature>
<dbReference type="Pfam" id="PF00617">
    <property type="entry name" value="RasGEF"/>
    <property type="match status" value="1"/>
</dbReference>
<dbReference type="PROSITE" id="PS50238">
    <property type="entry name" value="RHOGAP"/>
    <property type="match status" value="1"/>
</dbReference>
<dbReference type="Pfam" id="PF00618">
    <property type="entry name" value="RasGEF_N"/>
    <property type="match status" value="1"/>
</dbReference>
<dbReference type="GO" id="GO:0016020">
    <property type="term" value="C:membrane"/>
    <property type="evidence" value="ECO:0007669"/>
    <property type="project" value="TreeGrafter"/>
</dbReference>
<feature type="compositionally biased region" description="Polar residues" evidence="2">
    <location>
        <begin position="31"/>
        <end position="41"/>
    </location>
</feature>
<keyword evidence="1" id="KW-0344">Guanine-nucleotide releasing factor</keyword>
<evidence type="ECO:0000313" key="5">
    <source>
        <dbReference type="EMBL" id="KAG7664050.1"/>
    </source>
</evidence>
<evidence type="ECO:0000256" key="1">
    <source>
        <dbReference type="PROSITE-ProRule" id="PRU00135"/>
    </source>
</evidence>
<evidence type="ECO:0000259" key="4">
    <source>
        <dbReference type="PROSITE" id="PS50238"/>
    </source>
</evidence>
<dbReference type="GeneID" id="73469229"/>
<dbReference type="InterPro" id="IPR037769">
    <property type="entry name" value="Abr/Bcr"/>
</dbReference>
<evidence type="ECO:0000313" key="6">
    <source>
        <dbReference type="Proteomes" id="UP000694255"/>
    </source>
</evidence>
<dbReference type="Pfam" id="PF00620">
    <property type="entry name" value="RhoGAP"/>
    <property type="match status" value="1"/>
</dbReference>
<dbReference type="OrthoDB" id="79452at2759"/>
<dbReference type="GO" id="GO:0005085">
    <property type="term" value="F:guanyl-nucleotide exchange factor activity"/>
    <property type="evidence" value="ECO:0007669"/>
    <property type="project" value="UniProtKB-KW"/>
</dbReference>
<dbReference type="InterPro" id="IPR001895">
    <property type="entry name" value="RASGEF_cat_dom"/>
</dbReference>
<dbReference type="PANTHER" id="PTHR23182:SF1">
    <property type="entry name" value="RHO GTPASE ACTIVATING PROTEIN AT 1A, ISOFORM E"/>
    <property type="match status" value="1"/>
</dbReference>
<dbReference type="InterPro" id="IPR000198">
    <property type="entry name" value="RhoGAP_dom"/>
</dbReference>
<feature type="compositionally biased region" description="Basic and acidic residues" evidence="2">
    <location>
        <begin position="1934"/>
        <end position="1945"/>
    </location>
</feature>
<feature type="region of interest" description="Disordered" evidence="2">
    <location>
        <begin position="916"/>
        <end position="941"/>
    </location>
</feature>
<dbReference type="RefSeq" id="XP_049264282.1">
    <property type="nucleotide sequence ID" value="XM_049406178.1"/>
</dbReference>
<comment type="caution">
    <text evidence="5">The sequence shown here is derived from an EMBL/GenBank/DDBJ whole genome shotgun (WGS) entry which is preliminary data.</text>
</comment>
<feature type="region of interest" description="Disordered" evidence="2">
    <location>
        <begin position="1"/>
        <end position="41"/>
    </location>
</feature>
<dbReference type="GO" id="GO:0005096">
    <property type="term" value="F:GTPase activator activity"/>
    <property type="evidence" value="ECO:0007669"/>
    <property type="project" value="InterPro"/>
</dbReference>
<proteinExistence type="predicted"/>
<protein>
    <submittedName>
        <fullName evidence="5">BEM2</fullName>
    </submittedName>
</protein>
<organism evidence="5 6">
    <name type="scientific">[Candida] subhashii</name>
    <dbReference type="NCBI Taxonomy" id="561895"/>
    <lineage>
        <taxon>Eukaryota</taxon>
        <taxon>Fungi</taxon>
        <taxon>Dikarya</taxon>
        <taxon>Ascomycota</taxon>
        <taxon>Saccharomycotina</taxon>
        <taxon>Pichiomycetes</taxon>
        <taxon>Debaryomycetaceae</taxon>
        <taxon>Spathaspora</taxon>
    </lineage>
</organism>
<dbReference type="CDD" id="cd00159">
    <property type="entry name" value="RhoGAP"/>
    <property type="match status" value="1"/>
</dbReference>
<name>A0A8J5QPA4_9ASCO</name>
<sequence>MRKIWIRKDKDNRRRSLSTSKPGNRNDENQRSSPQPQPQENTTVTYASEFDYYGIDSASSLLEASTLVSDKQSITSSQPTSVSKSRTHTSKISITSNNGYYKSLNPRKGSVSSISSLQNPTKLSSLIKPDFDGTIVKTTWVNAVVNNNEVSERNLRLFRAELKGAHLYLYKPVTNLNIKRFRLEEDIVENTEFDSESINSQSQIDPPTPPSKEQRGLESLNQSIPSSGSRKLPDNHSLPPTPLSALQQFPPRSFIIPESPISYLKTRIPHPDLKYDMVSHKFTTPLVSIEKGTGANSIEALVHFILFAHEELDEESVKTAINILPIFPDFGSVLRLFTTFLTAIFEGKFEGTINNCILIKRILNLLTNIEQNFCGFLLKSDIAPYILGLIEVITSNLDQETYKNEFNEIEIFKKKMLQKQQMLIELVNNDIPAHIQPFHDLKSTTFMSEINLIDFARSISEIDLKFFRCWNSDIDKSLLLLSSLNSRDSSTGFYKKNPLVFNNDHHIHYLSRLLISHLFLENHVAVHTSSVAETKARLLEKWIDLGCLLDKSGNMSSWLGISSIVLSQPVLRLTNVWSLVSSEYIKLLKNDWSPVLFELDRRFLSTDTFTSSEMKLRRSDDTNNADGISSTDSYHIMAPRGLGKIYAKEKIVPYFGDSVINNMEGTSATKYCSDIYELDSVWKRIQYSFKRWNDYISNLENHDEIISYNDDVLRRYDAMGFIFSNESLNQVLYLGANNENDKELPNTARPKFPIPPRSNQDAHITFALLKLIELNCESMNLEQIMKLSLAFEPELPEGYLSPTTSTSVVPQTPLELTFMRNKSQSNTSLNSMESGSSISGISVDGNEFNPNSRIPLFNNKFFKLDILKYDHLTPSDEKSNAMLLDPIGKHNFAIDDELTFRIDDFVTEVENLNPNSSFTGEFDDENHQGVGNGDGEEANTSVHSGLGLDVEGFLNSDQFTSIPSSPKRNKNGRTSTSGTFDLRKTYKFIPKFATMDKLIDLLLLDAKYFHEDIVMDLTEYRFVFLLNYTSFMTTKELLNKLAHRFINSGNAVISVMKKNSYLKKHKAESANGGGTNKNQKSTPGATAFDQVLRLPFEFPNWSLDNTADPSELGEVDYELLLKIQINVLKVLIVLVNNLYSNFSVDLGNKQILMKLLKLFSNEILHWYNSNKIDANLEPTFESLVSYYKKLKKIFVKKVYRPVEISKFEEYLINKFKFDNSIHEVPVNRNLPGYKNIHKIEKFLHKFNKLLVGFYKGIRAEDWVKVHKILENSFEKNCLLDYNFQKATTPDSNMIISNIFTYFESLVIPDQKLLLLNEFPLIFRKLFKLYFKFKNYLSIQICDSGLTSEERLDRMRTLLIMGKICRLKMTDNQFVFEGKNKGNIPSFIETAIINVIYSPSSRALANLWIKASRSLLGDAPPAQPIYYDDVYSLFPNNLDENDMQIQEPLLPCFGWIIENLIEMNKCPSFFKSMVNFNKRYLIFKLVRELTVEEFEGEEFTYSDSHEFDFLFSLDDALNTPYILREMSPYNIDDSTKLFVSVIREQRRILLADNSKKSIKDTKEAQNMSQQVPTAENNGSSFLQTISKKTSANSLKRQSLAYKTSAASRFKITGLFRTAKSFSLSNVPEAVVHFSLLPSPERQHHVKQKAHTIISLKNRKIFPVYIMPLGFKIDSEVTGESYFFQCTTNNELNDWLIKLNYANRHWFFSRSLNSKNVGGSLTFGVPISHVCARDGTAYPSFLEGIFQEIENNGIKDVGIYRISCAVTELANLKSTIDRIGTLEFHLRSYDTHALTSVVKTYFRELPDALLTDKVINGFFEIRHEATTSDESSGWIEKYINILMSLPQSNYRTFKLLIGHLNKVSQFNANNKMTASNLATVIGPALTEASHLEILVNNFGFMNSILERLIVNYGVLFEDVVETHSNDNSKSSMVREPSFDKDLTEKRFSTSSSRIET</sequence>
<dbReference type="Proteomes" id="UP000694255">
    <property type="component" value="Unassembled WGS sequence"/>
</dbReference>
<evidence type="ECO:0000256" key="2">
    <source>
        <dbReference type="SAM" id="MobiDB-lite"/>
    </source>
</evidence>
<feature type="compositionally biased region" description="Polar residues" evidence="2">
    <location>
        <begin position="219"/>
        <end position="229"/>
    </location>
</feature>
<feature type="compositionally biased region" description="Basic and acidic residues" evidence="2">
    <location>
        <begin position="1"/>
        <end position="14"/>
    </location>
</feature>
<dbReference type="EMBL" id="JAGSYN010000109">
    <property type="protein sequence ID" value="KAG7664050.1"/>
    <property type="molecule type" value="Genomic_DNA"/>
</dbReference>
<feature type="region of interest" description="Disordered" evidence="2">
    <location>
        <begin position="1924"/>
        <end position="1954"/>
    </location>
</feature>